<evidence type="ECO:0000313" key="6">
    <source>
        <dbReference type="EMBL" id="EKP95089.1"/>
    </source>
</evidence>
<dbReference type="InterPro" id="IPR011991">
    <property type="entry name" value="ArsR-like_HTH"/>
</dbReference>
<dbReference type="InterPro" id="IPR051011">
    <property type="entry name" value="Metal_resp_trans_reg"/>
</dbReference>
<dbReference type="Pfam" id="PF01022">
    <property type="entry name" value="HTH_5"/>
    <property type="match status" value="1"/>
</dbReference>
<evidence type="ECO:0000259" key="5">
    <source>
        <dbReference type="PROSITE" id="PS50987"/>
    </source>
</evidence>
<dbReference type="PRINTS" id="PR00778">
    <property type="entry name" value="HTHARSR"/>
</dbReference>
<evidence type="ECO:0000313" key="7">
    <source>
        <dbReference type="Proteomes" id="UP000005710"/>
    </source>
</evidence>
<dbReference type="GO" id="GO:0046686">
    <property type="term" value="P:response to cadmium ion"/>
    <property type="evidence" value="ECO:0007669"/>
    <property type="project" value="UniProtKB-KW"/>
</dbReference>
<keyword evidence="4" id="KW-0105">Cadmium resistance</keyword>
<dbReference type="PANTHER" id="PTHR43132:SF6">
    <property type="entry name" value="HTH-TYPE TRANSCRIPTIONAL REPRESSOR CZRA"/>
    <property type="match status" value="1"/>
</dbReference>
<keyword evidence="7" id="KW-1185">Reference proteome</keyword>
<reference evidence="6" key="1">
    <citation type="submission" date="2010-10" db="EMBL/GenBank/DDBJ databases">
        <authorList>
            <consortium name="US DOE Joint Genome Institute (JGI-PGF)"/>
            <person name="Lucas S."/>
            <person name="Copeland A."/>
            <person name="Lapidus A."/>
            <person name="Bruce D."/>
            <person name="Goodwin L."/>
            <person name="Pitluck S."/>
            <person name="Kyrpides N."/>
            <person name="Mavromatis K."/>
            <person name="Detter J.C."/>
            <person name="Han C."/>
            <person name="Land M."/>
            <person name="Hauser L."/>
            <person name="Markowitz V."/>
            <person name="Cheng J.-F."/>
            <person name="Hugenholtz P."/>
            <person name="Woyke T."/>
            <person name="Wu D."/>
            <person name="Pukall R."/>
            <person name="Wahrenburg C."/>
            <person name="Brambilla E."/>
            <person name="Klenk H.-P."/>
            <person name="Eisen J.A."/>
        </authorList>
    </citation>
    <scope>NUCLEOTIDE SEQUENCE [LARGE SCALE GENOMIC DNA]</scope>
    <source>
        <strain evidence="6">DSM 13965</strain>
    </source>
</reference>
<dbReference type="Proteomes" id="UP000005710">
    <property type="component" value="Unassembled WGS sequence"/>
</dbReference>
<dbReference type="NCBIfam" id="NF033788">
    <property type="entry name" value="HTH_metalloreg"/>
    <property type="match status" value="1"/>
</dbReference>
<dbReference type="HOGENOM" id="CLU_097806_7_3_9"/>
<accession>K6Q279</accession>
<dbReference type="SUPFAM" id="SSF46785">
    <property type="entry name" value="Winged helix' DNA-binding domain"/>
    <property type="match status" value="1"/>
</dbReference>
<dbReference type="InterPro" id="IPR036390">
    <property type="entry name" value="WH_DNA-bd_sf"/>
</dbReference>
<evidence type="ECO:0000256" key="4">
    <source>
        <dbReference type="ARBA" id="ARBA00043263"/>
    </source>
</evidence>
<dbReference type="STRING" id="867903.ThesuDRAFT_00818"/>
<dbReference type="Gene3D" id="1.10.10.10">
    <property type="entry name" value="Winged helix-like DNA-binding domain superfamily/Winged helix DNA-binding domain"/>
    <property type="match status" value="1"/>
</dbReference>
<dbReference type="CDD" id="cd00090">
    <property type="entry name" value="HTH_ARSR"/>
    <property type="match status" value="1"/>
</dbReference>
<organism evidence="6 7">
    <name type="scientific">Thermaerobacter subterraneus DSM 13965</name>
    <dbReference type="NCBI Taxonomy" id="867903"/>
    <lineage>
        <taxon>Bacteria</taxon>
        <taxon>Bacillati</taxon>
        <taxon>Bacillota</taxon>
        <taxon>Clostridia</taxon>
        <taxon>Eubacteriales</taxon>
        <taxon>Clostridiales Family XVII. Incertae Sedis</taxon>
        <taxon>Thermaerobacter</taxon>
    </lineage>
</organism>
<dbReference type="InterPro" id="IPR001845">
    <property type="entry name" value="HTH_ArsR_DNA-bd_dom"/>
</dbReference>
<keyword evidence="2" id="KW-0238">DNA-binding</keyword>
<protein>
    <submittedName>
        <fullName evidence="6">Transcriptional regulator</fullName>
    </submittedName>
</protein>
<keyword evidence="1" id="KW-0805">Transcription regulation</keyword>
<dbReference type="AlphaFoldDB" id="K6Q279"/>
<gene>
    <name evidence="6" type="ORF">ThesuDRAFT_00818</name>
</gene>
<evidence type="ECO:0000256" key="3">
    <source>
        <dbReference type="ARBA" id="ARBA00023163"/>
    </source>
</evidence>
<dbReference type="OrthoDB" id="9794330at2"/>
<dbReference type="PROSITE" id="PS00846">
    <property type="entry name" value="HTH_ARSR_1"/>
    <property type="match status" value="1"/>
</dbReference>
<keyword evidence="3" id="KW-0804">Transcription</keyword>
<dbReference type="GO" id="GO:0003700">
    <property type="term" value="F:DNA-binding transcription factor activity"/>
    <property type="evidence" value="ECO:0007669"/>
    <property type="project" value="InterPro"/>
</dbReference>
<dbReference type="EMBL" id="AENY02000002">
    <property type="protein sequence ID" value="EKP95089.1"/>
    <property type="molecule type" value="Genomic_DNA"/>
</dbReference>
<dbReference type="InterPro" id="IPR036388">
    <property type="entry name" value="WH-like_DNA-bd_sf"/>
</dbReference>
<dbReference type="PROSITE" id="PS50987">
    <property type="entry name" value="HTH_ARSR_2"/>
    <property type="match status" value="1"/>
</dbReference>
<sequence>MDALRESTWAGTGEPAGAEATCARFEPHGDQVAVLRARVTEVAGLAGLFQALADETRTRILYLLSLSELCVCDLAAVLDLSLPAVSHHLRLLKAMRLVTSRREGRNVYYSLADGHVLRLIQVAQEHYAEER</sequence>
<proteinExistence type="predicted"/>
<comment type="caution">
    <text evidence="6">The sequence shown here is derived from an EMBL/GenBank/DDBJ whole genome shotgun (WGS) entry which is preliminary data.</text>
</comment>
<evidence type="ECO:0000256" key="2">
    <source>
        <dbReference type="ARBA" id="ARBA00023125"/>
    </source>
</evidence>
<dbReference type="RefSeq" id="WP_006903093.1">
    <property type="nucleotide sequence ID" value="NZ_JH976535.1"/>
</dbReference>
<name>K6Q279_9FIRM</name>
<dbReference type="SMART" id="SM00418">
    <property type="entry name" value="HTH_ARSR"/>
    <property type="match status" value="1"/>
</dbReference>
<feature type="domain" description="HTH arsR-type" evidence="5">
    <location>
        <begin position="37"/>
        <end position="131"/>
    </location>
</feature>
<dbReference type="PANTHER" id="PTHR43132">
    <property type="entry name" value="ARSENICAL RESISTANCE OPERON REPRESSOR ARSR-RELATED"/>
    <property type="match status" value="1"/>
</dbReference>
<dbReference type="GO" id="GO:0003677">
    <property type="term" value="F:DNA binding"/>
    <property type="evidence" value="ECO:0007669"/>
    <property type="project" value="UniProtKB-KW"/>
</dbReference>
<dbReference type="InterPro" id="IPR018334">
    <property type="entry name" value="ArsR_HTH"/>
</dbReference>
<dbReference type="eggNOG" id="COG0640">
    <property type="taxonomic scope" value="Bacteria"/>
</dbReference>
<evidence type="ECO:0000256" key="1">
    <source>
        <dbReference type="ARBA" id="ARBA00023015"/>
    </source>
</evidence>
<reference evidence="6" key="2">
    <citation type="submission" date="2012-10" db="EMBL/GenBank/DDBJ databases">
        <title>Improved high-quality draft of Thermaerobacter subterraneus C21, DSM 13965.</title>
        <authorList>
            <consortium name="DOE Joint Genome Institute"/>
            <person name="Eisen J."/>
            <person name="Huntemann M."/>
            <person name="Wei C.-L."/>
            <person name="Han J."/>
            <person name="Detter J.C."/>
            <person name="Han C."/>
            <person name="Tapia R."/>
            <person name="Chen A."/>
            <person name="Kyrpides N."/>
            <person name="Mavromatis K."/>
            <person name="Markowitz V."/>
            <person name="Szeto E."/>
            <person name="Ivanova N."/>
            <person name="Mikhailova N."/>
            <person name="Ovchinnikova G."/>
            <person name="Pagani I."/>
            <person name="Pati A."/>
            <person name="Goodwin L."/>
            <person name="Nordberg H.P."/>
            <person name="Cantor M.N."/>
            <person name="Hua S.X."/>
            <person name="Woyke T."/>
            <person name="Eisen J."/>
            <person name="Klenk H.-P."/>
        </authorList>
    </citation>
    <scope>NUCLEOTIDE SEQUENCE [LARGE SCALE GENOMIC DNA]</scope>
    <source>
        <strain evidence="6">DSM 13965</strain>
    </source>
</reference>